<dbReference type="RefSeq" id="WP_349278339.1">
    <property type="nucleotide sequence ID" value="NZ_CBCSCU010000006.1"/>
</dbReference>
<reference evidence="2" key="1">
    <citation type="submission" date="2024-05" db="EMBL/GenBank/DDBJ databases">
        <authorList>
            <person name="Bunk B."/>
            <person name="Swiderski J."/>
            <person name="Sproer C."/>
            <person name="Thiel V."/>
        </authorList>
    </citation>
    <scope>NUCLEOTIDE SEQUENCE</scope>
    <source>
        <strain evidence="2">DSM 17735</strain>
    </source>
</reference>
<protein>
    <submittedName>
        <fullName evidence="2">Uncharacterized protein</fullName>
    </submittedName>
</protein>
<gene>
    <name evidence="2" type="ORF">ABLV49_17180</name>
</gene>
<dbReference type="AlphaFoldDB" id="A0AAU7LPP4"/>
<name>A0AAU7LPP4_9BURK</name>
<dbReference type="EMBL" id="CP157675">
    <property type="protein sequence ID" value="XBP69604.1"/>
    <property type="molecule type" value="Genomic_DNA"/>
</dbReference>
<organism evidence="2">
    <name type="scientific">Polaromonas hydrogenivorans</name>
    <dbReference type="NCBI Taxonomy" id="335476"/>
    <lineage>
        <taxon>Bacteria</taxon>
        <taxon>Pseudomonadati</taxon>
        <taxon>Pseudomonadota</taxon>
        <taxon>Betaproteobacteria</taxon>
        <taxon>Burkholderiales</taxon>
        <taxon>Comamonadaceae</taxon>
        <taxon>Polaromonas</taxon>
    </lineage>
</organism>
<sequence length="86" mass="9050">MKHIVPRLVWTVLFMVAALIGSAHAGTPASDSGGKAVAAKTQKKAGARGQIRFLPGSAETTKERSHRLKRECKGRVNAGACSGYTT</sequence>
<evidence type="ECO:0000313" key="2">
    <source>
        <dbReference type="EMBL" id="XBP69604.1"/>
    </source>
</evidence>
<feature type="chain" id="PRO_5043324777" evidence="1">
    <location>
        <begin position="26"/>
        <end position="86"/>
    </location>
</feature>
<proteinExistence type="predicted"/>
<accession>A0AAU7LPP4</accession>
<evidence type="ECO:0000256" key="1">
    <source>
        <dbReference type="SAM" id="SignalP"/>
    </source>
</evidence>
<feature type="signal peptide" evidence="1">
    <location>
        <begin position="1"/>
        <end position="25"/>
    </location>
</feature>
<keyword evidence="1" id="KW-0732">Signal</keyword>